<sequence>MQSSQDKALNLYPIDYPFETLYSRAKSKKLILNPDFQRKYKWDKDGWERSSKFIESCLMRIPLPSCYFAEEDDGTHLVIDGVQRITTIQRFFDDEFALEGLTTFKDLEGKKFSELGKYKAELESTTIRCIVLRKENPKNLISEIFSRLNQGAVELSDQEIRHALYPGSLDKLLESLGNVEEVKNFGIGPRSEKSKNSLESQEQVLRFFALKGDLNDYEDKLSKYLDSYMEKNQKISSREAKSLANEFIETLEKCKIVFGGDIFIDTTKQRRRQSMVYYDLLMHSLIPIDKAVIEKKKTNIKSAFTDLCKNKDFQRSLSGGLQNKASILKRRVLWEKLLEKAIHGRK</sequence>
<organism evidence="2 3">
    <name type="scientific">Pseudomonas nitroreducens</name>
    <dbReference type="NCBI Taxonomy" id="46680"/>
    <lineage>
        <taxon>Bacteria</taxon>
        <taxon>Pseudomonadati</taxon>
        <taxon>Pseudomonadota</taxon>
        <taxon>Gammaproteobacteria</taxon>
        <taxon>Pseudomonadales</taxon>
        <taxon>Pseudomonadaceae</taxon>
        <taxon>Pseudomonas</taxon>
    </lineage>
</organism>
<protein>
    <recommendedName>
        <fullName evidence="1">GmrSD restriction endonucleases N-terminal domain-containing protein</fullName>
    </recommendedName>
</protein>
<evidence type="ECO:0000259" key="1">
    <source>
        <dbReference type="Pfam" id="PF03235"/>
    </source>
</evidence>
<dbReference type="EMBL" id="NJBA01000004">
    <property type="protein sequence ID" value="OWP50749.1"/>
    <property type="molecule type" value="Genomic_DNA"/>
</dbReference>
<dbReference type="PANTHER" id="PTHR39639">
    <property type="entry name" value="CHROMOSOME 16, WHOLE GENOME SHOTGUN SEQUENCE"/>
    <property type="match status" value="1"/>
</dbReference>
<proteinExistence type="predicted"/>
<dbReference type="InterPro" id="IPR004919">
    <property type="entry name" value="GmrSD_N"/>
</dbReference>
<dbReference type="Pfam" id="PF03235">
    <property type="entry name" value="GmrSD_N"/>
    <property type="match status" value="1"/>
</dbReference>
<dbReference type="PANTHER" id="PTHR39639:SF1">
    <property type="entry name" value="DUF262 DOMAIN-CONTAINING PROTEIN"/>
    <property type="match status" value="1"/>
</dbReference>
<evidence type="ECO:0000313" key="2">
    <source>
        <dbReference type="EMBL" id="OWP50749.1"/>
    </source>
</evidence>
<reference evidence="2 3" key="1">
    <citation type="submission" date="2017-06" db="EMBL/GenBank/DDBJ databases">
        <title>Draft genome of Pseudomonas nitroreducens DF05.</title>
        <authorList>
            <person name="Iyer R."/>
        </authorList>
    </citation>
    <scope>NUCLEOTIDE SEQUENCE [LARGE SCALE GENOMIC DNA]</scope>
    <source>
        <strain evidence="2 3">DF05</strain>
    </source>
</reference>
<comment type="caution">
    <text evidence="2">The sequence shown here is derived from an EMBL/GenBank/DDBJ whole genome shotgun (WGS) entry which is preliminary data.</text>
</comment>
<name>A0A2D0AF79_PSENT</name>
<dbReference type="Proteomes" id="UP000198145">
    <property type="component" value="Unassembled WGS sequence"/>
</dbReference>
<dbReference type="RefSeq" id="WP_088418108.1">
    <property type="nucleotide sequence ID" value="NZ_NJBA01000004.1"/>
</dbReference>
<gene>
    <name evidence="2" type="ORF">CEG18_14550</name>
</gene>
<evidence type="ECO:0000313" key="3">
    <source>
        <dbReference type="Proteomes" id="UP000198145"/>
    </source>
</evidence>
<accession>A0A2D0AF79</accession>
<feature type="domain" description="GmrSD restriction endonucleases N-terminal" evidence="1">
    <location>
        <begin position="19"/>
        <end position="165"/>
    </location>
</feature>
<dbReference type="AlphaFoldDB" id="A0A2D0AF79"/>